<dbReference type="RefSeq" id="WP_200406735.1">
    <property type="nucleotide sequence ID" value="NZ_BNDT01000001.1"/>
</dbReference>
<protein>
    <submittedName>
        <fullName evidence="2">Uncharacterized protein</fullName>
    </submittedName>
</protein>
<keyword evidence="1" id="KW-0472">Membrane</keyword>
<dbReference type="AlphaFoldDB" id="A0AA45QQL1"/>
<keyword evidence="1" id="KW-0812">Transmembrane</keyword>
<dbReference type="Proteomes" id="UP000663608">
    <property type="component" value="Chromosome"/>
</dbReference>
<name>A0AA45QQL1_9LACT</name>
<sequence length="87" mass="9931">MKNFRDTAIWLQSDFFTTPLARTLLLGLCAVGICLTFLVFGQNKKASAKKEHQHRKKDLLGSLLMSVLIGLILLFLGFETFFQLFKH</sequence>
<feature type="transmembrane region" description="Helical" evidence="1">
    <location>
        <begin position="20"/>
        <end position="41"/>
    </location>
</feature>
<dbReference type="KEGG" id="lti:JW886_04990"/>
<gene>
    <name evidence="2" type="ORF">JW886_04990</name>
</gene>
<organism evidence="2 3">
    <name type="scientific">Lactococcus taiwanensis</name>
    <dbReference type="NCBI Taxonomy" id="1151742"/>
    <lineage>
        <taxon>Bacteria</taxon>
        <taxon>Bacillati</taxon>
        <taxon>Bacillota</taxon>
        <taxon>Bacilli</taxon>
        <taxon>Lactobacillales</taxon>
        <taxon>Streptococcaceae</taxon>
        <taxon>Lactococcus</taxon>
    </lineage>
</organism>
<keyword evidence="3" id="KW-1185">Reference proteome</keyword>
<proteinExistence type="predicted"/>
<reference evidence="2 3" key="1">
    <citation type="submission" date="2021-02" db="EMBL/GenBank/DDBJ databases">
        <title>Complete genome sequence of Lactococcus lactis strain K_LL004.</title>
        <authorList>
            <person name="Kim H.B."/>
        </authorList>
    </citation>
    <scope>NUCLEOTIDE SEQUENCE [LARGE SCALE GENOMIC DNA]</scope>
    <source>
        <strain evidence="2 3">K_LL004</strain>
    </source>
</reference>
<evidence type="ECO:0000256" key="1">
    <source>
        <dbReference type="SAM" id="Phobius"/>
    </source>
</evidence>
<feature type="transmembrane region" description="Helical" evidence="1">
    <location>
        <begin position="62"/>
        <end position="85"/>
    </location>
</feature>
<evidence type="ECO:0000313" key="3">
    <source>
        <dbReference type="Proteomes" id="UP000663608"/>
    </source>
</evidence>
<evidence type="ECO:0000313" key="2">
    <source>
        <dbReference type="EMBL" id="QSE75840.1"/>
    </source>
</evidence>
<keyword evidence="1" id="KW-1133">Transmembrane helix</keyword>
<accession>A0AA45QQL1</accession>
<dbReference type="EMBL" id="CP070872">
    <property type="protein sequence ID" value="QSE75840.1"/>
    <property type="molecule type" value="Genomic_DNA"/>
</dbReference>